<reference evidence="2 4" key="2">
    <citation type="submission" date="2018-08" db="EMBL/GenBank/DDBJ databases">
        <title>Genetic Globetrotter - A new plasmid hitch-hiking vast phylogenetic and geographic distances.</title>
        <authorList>
            <person name="Vollmers J."/>
            <person name="Petersen J."/>
        </authorList>
    </citation>
    <scope>NUCLEOTIDE SEQUENCE [LARGE SCALE GENOMIC DNA]</scope>
    <source>
        <strain evidence="2 4">DSM 26383</strain>
    </source>
</reference>
<dbReference type="Proteomes" id="UP000325785">
    <property type="component" value="Chromosome"/>
</dbReference>
<sequence>MKPSNIELCSVAYHASSMSQNANAAYWLECSDVGADHLRKDMRKNLERIADLLGLKLVEVDDDTCSECGDSSDDLTEFQGSYLCENCTRAEADRQQEMHEMAGDDKAHAWAEGGSA</sequence>
<dbReference type="Proteomes" id="UP000051401">
    <property type="component" value="Unassembled WGS sequence"/>
</dbReference>
<dbReference type="KEGG" id="rid:RIdsm_02508"/>
<dbReference type="PATRIC" id="fig|540747.5.peg.5753"/>
<dbReference type="AlphaFoldDB" id="A0A0T5P835"/>
<proteinExistence type="predicted"/>
<accession>A0A0T5P835</accession>
<dbReference type="EMBL" id="CP031598">
    <property type="protein sequence ID" value="QEW26706.1"/>
    <property type="molecule type" value="Genomic_DNA"/>
</dbReference>
<dbReference type="EMBL" id="LAXI01000007">
    <property type="protein sequence ID" value="KRS17506.1"/>
    <property type="molecule type" value="Genomic_DNA"/>
</dbReference>
<reference evidence="1 3" key="1">
    <citation type="submission" date="2015-04" db="EMBL/GenBank/DDBJ databases">
        <title>The draft genome sequence of Roseovarius indicus B108T.</title>
        <authorList>
            <person name="Li G."/>
            <person name="Lai Q."/>
            <person name="Shao Z."/>
            <person name="Yan P."/>
        </authorList>
    </citation>
    <scope>NUCLEOTIDE SEQUENCE [LARGE SCALE GENOMIC DNA]</scope>
    <source>
        <strain evidence="1 3">B108</strain>
    </source>
</reference>
<gene>
    <name evidence="2" type="ORF">RIdsm_02508</name>
    <name evidence="1" type="ORF">XM52_13570</name>
</gene>
<keyword evidence="3" id="KW-1185">Reference proteome</keyword>
<organism evidence="1 3">
    <name type="scientific">Roseovarius indicus</name>
    <dbReference type="NCBI Taxonomy" id="540747"/>
    <lineage>
        <taxon>Bacteria</taxon>
        <taxon>Pseudomonadati</taxon>
        <taxon>Pseudomonadota</taxon>
        <taxon>Alphaproteobacteria</taxon>
        <taxon>Rhodobacterales</taxon>
        <taxon>Roseobacteraceae</taxon>
        <taxon>Roseovarius</taxon>
    </lineage>
</organism>
<evidence type="ECO:0000313" key="4">
    <source>
        <dbReference type="Proteomes" id="UP000325785"/>
    </source>
</evidence>
<name>A0A0T5P835_9RHOB</name>
<evidence type="ECO:0000313" key="3">
    <source>
        <dbReference type="Proteomes" id="UP000051401"/>
    </source>
</evidence>
<dbReference type="RefSeq" id="WP_143100351.1">
    <property type="nucleotide sequence ID" value="NZ_CP031598.1"/>
</dbReference>
<evidence type="ECO:0000313" key="1">
    <source>
        <dbReference type="EMBL" id="KRS17506.1"/>
    </source>
</evidence>
<dbReference type="STRING" id="540747.SAMN04488031_101834"/>
<protein>
    <submittedName>
        <fullName evidence="1">Uncharacterized protein</fullName>
    </submittedName>
</protein>
<evidence type="ECO:0000313" key="2">
    <source>
        <dbReference type="EMBL" id="QEW26706.1"/>
    </source>
</evidence>